<dbReference type="Pfam" id="PF02469">
    <property type="entry name" value="Fasciclin"/>
    <property type="match status" value="1"/>
</dbReference>
<sequence>MAADAAALTTATPLDGGDLVIDATDGVTIGGAKVVTADLVCDNGVIHVIDSVMLP</sequence>
<evidence type="ECO:0000313" key="2">
    <source>
        <dbReference type="EMBL" id="CAB4906725.1"/>
    </source>
</evidence>
<accession>A0A6J7GPR7</accession>
<name>A0A6J7GPR7_9ZZZZ</name>
<reference evidence="2" key="1">
    <citation type="submission" date="2020-05" db="EMBL/GenBank/DDBJ databases">
        <authorList>
            <person name="Chiriac C."/>
            <person name="Salcher M."/>
            <person name="Ghai R."/>
            <person name="Kavagutti S V."/>
        </authorList>
    </citation>
    <scope>NUCLEOTIDE SEQUENCE</scope>
</reference>
<dbReference type="AlphaFoldDB" id="A0A6J7GPR7"/>
<proteinExistence type="predicted"/>
<dbReference type="PROSITE" id="PS50213">
    <property type="entry name" value="FAS1"/>
    <property type="match status" value="1"/>
</dbReference>
<organism evidence="2">
    <name type="scientific">freshwater metagenome</name>
    <dbReference type="NCBI Taxonomy" id="449393"/>
    <lineage>
        <taxon>unclassified sequences</taxon>
        <taxon>metagenomes</taxon>
        <taxon>ecological metagenomes</taxon>
    </lineage>
</organism>
<dbReference type="SUPFAM" id="SSF82153">
    <property type="entry name" value="FAS1 domain"/>
    <property type="match status" value="1"/>
</dbReference>
<protein>
    <submittedName>
        <fullName evidence="2">Unannotated protein</fullName>
    </submittedName>
</protein>
<gene>
    <name evidence="2" type="ORF">UFOPK3516_01235</name>
</gene>
<feature type="domain" description="FAS1" evidence="1">
    <location>
        <begin position="1"/>
        <end position="53"/>
    </location>
</feature>
<evidence type="ECO:0000259" key="1">
    <source>
        <dbReference type="PROSITE" id="PS50213"/>
    </source>
</evidence>
<dbReference type="EMBL" id="CAFBMB010000117">
    <property type="protein sequence ID" value="CAB4906725.1"/>
    <property type="molecule type" value="Genomic_DNA"/>
</dbReference>
<dbReference type="InterPro" id="IPR000782">
    <property type="entry name" value="FAS1_domain"/>
</dbReference>
<dbReference type="InterPro" id="IPR036378">
    <property type="entry name" value="FAS1_dom_sf"/>
</dbReference>
<dbReference type="Gene3D" id="2.30.180.10">
    <property type="entry name" value="FAS1 domain"/>
    <property type="match status" value="1"/>
</dbReference>